<keyword evidence="1" id="KW-0539">Nucleus</keyword>
<dbReference type="GO" id="GO:0003677">
    <property type="term" value="F:DNA binding"/>
    <property type="evidence" value="ECO:0007669"/>
    <property type="project" value="UniProtKB-KW"/>
</dbReference>
<feature type="region of interest" description="Disordered" evidence="3">
    <location>
        <begin position="1"/>
        <end position="57"/>
    </location>
</feature>
<keyword evidence="1" id="KW-0804">Transcription</keyword>
<comment type="caution">
    <text evidence="5">The sequence shown here is derived from an EMBL/GenBank/DDBJ whole genome shotgun (WGS) entry which is preliminary data.</text>
</comment>
<dbReference type="Proteomes" id="UP001146793">
    <property type="component" value="Unassembled WGS sequence"/>
</dbReference>
<accession>A0AAV7YY14</accession>
<feature type="compositionally biased region" description="Basic residues" evidence="3">
    <location>
        <begin position="23"/>
        <end position="49"/>
    </location>
</feature>
<feature type="compositionally biased region" description="Basic and acidic residues" evidence="3">
    <location>
        <begin position="1"/>
        <end position="22"/>
    </location>
</feature>
<dbReference type="InterPro" id="IPR036390">
    <property type="entry name" value="WH_DNA-bd_sf"/>
</dbReference>
<evidence type="ECO:0000259" key="4">
    <source>
        <dbReference type="Pfam" id="PF02319"/>
    </source>
</evidence>
<reference evidence="5" key="1">
    <citation type="submission" date="2022-08" db="EMBL/GenBank/DDBJ databases">
        <title>Novel sulphate-reducing endosymbionts in the free-living metamonad Anaeramoeba.</title>
        <authorList>
            <person name="Jerlstrom-Hultqvist J."/>
            <person name="Cepicka I."/>
            <person name="Gallot-Lavallee L."/>
            <person name="Salas-Leiva D."/>
            <person name="Curtis B.A."/>
            <person name="Zahonova K."/>
            <person name="Pipaliya S."/>
            <person name="Dacks J."/>
            <person name="Roger A.J."/>
        </authorList>
    </citation>
    <scope>NUCLEOTIDE SEQUENCE</scope>
    <source>
        <strain evidence="5">Busselton2</strain>
    </source>
</reference>
<dbReference type="GO" id="GO:0006355">
    <property type="term" value="P:regulation of DNA-templated transcription"/>
    <property type="evidence" value="ECO:0007669"/>
    <property type="project" value="InterPro"/>
</dbReference>
<dbReference type="SUPFAM" id="SSF46785">
    <property type="entry name" value="Winged helix' DNA-binding domain"/>
    <property type="match status" value="1"/>
</dbReference>
<keyword evidence="1" id="KW-0238">DNA-binding</keyword>
<evidence type="ECO:0000313" key="6">
    <source>
        <dbReference type="Proteomes" id="UP001146793"/>
    </source>
</evidence>
<name>A0AAV7YY14_9EUKA</name>
<proteinExistence type="inferred from homology"/>
<gene>
    <name evidence="5" type="ORF">M0812_19869</name>
</gene>
<feature type="domain" description="E2F/DP family winged-helix DNA-binding" evidence="4">
    <location>
        <begin position="59"/>
        <end position="114"/>
    </location>
</feature>
<dbReference type="Pfam" id="PF02319">
    <property type="entry name" value="WHD_E2F_TDP"/>
    <property type="match status" value="1"/>
</dbReference>
<evidence type="ECO:0000256" key="1">
    <source>
        <dbReference type="RuleBase" id="RU003796"/>
    </source>
</evidence>
<feature type="coiled-coil region" evidence="2">
    <location>
        <begin position="142"/>
        <end position="181"/>
    </location>
</feature>
<comment type="subcellular location">
    <subcellularLocation>
        <location evidence="1">Nucleus</location>
    </subcellularLocation>
</comment>
<keyword evidence="1" id="KW-0805">Transcription regulation</keyword>
<protein>
    <submittedName>
        <fullName evidence="5">Transcription factor e2f</fullName>
    </submittedName>
</protein>
<keyword evidence="2" id="KW-0175">Coiled coil</keyword>
<dbReference type="InterPro" id="IPR003316">
    <property type="entry name" value="E2F_WHTH_DNA-bd_dom"/>
</dbReference>
<evidence type="ECO:0000313" key="5">
    <source>
        <dbReference type="EMBL" id="KAJ3434384.1"/>
    </source>
</evidence>
<dbReference type="EMBL" id="JANTQA010000044">
    <property type="protein sequence ID" value="KAJ3434384.1"/>
    <property type="molecule type" value="Genomic_DNA"/>
</dbReference>
<evidence type="ECO:0000256" key="3">
    <source>
        <dbReference type="SAM" id="MobiDB-lite"/>
    </source>
</evidence>
<sequence>MNDEYLPEKRSRKTETMKTEKKQVKKRTPKKRTYKKKTTKGSQKKKNTTKKTTEVKPKKETLEECTIRTLELLQLRGQMVFKDIFTELGIGYRRAYDILNVLLTTPLLTKKGKKRESNMPYVYLDGEPLPENVDVRNVLEQIESEEQQIKVLTKYIQRLEEELETDELSDLQQLLEEFNQEEYDLRPFVPKDEMK</sequence>
<dbReference type="GO" id="GO:0005667">
    <property type="term" value="C:transcription regulator complex"/>
    <property type="evidence" value="ECO:0007669"/>
    <property type="project" value="InterPro"/>
</dbReference>
<organism evidence="5 6">
    <name type="scientific">Anaeramoeba flamelloides</name>
    <dbReference type="NCBI Taxonomy" id="1746091"/>
    <lineage>
        <taxon>Eukaryota</taxon>
        <taxon>Metamonada</taxon>
        <taxon>Anaeramoebidae</taxon>
        <taxon>Anaeramoeba</taxon>
    </lineage>
</organism>
<evidence type="ECO:0000256" key="2">
    <source>
        <dbReference type="SAM" id="Coils"/>
    </source>
</evidence>
<dbReference type="AlphaFoldDB" id="A0AAV7YY14"/>
<comment type="similarity">
    <text evidence="1">Belongs to the E2F/DP family.</text>
</comment>
<dbReference type="GO" id="GO:0005634">
    <property type="term" value="C:nucleus"/>
    <property type="evidence" value="ECO:0007669"/>
    <property type="project" value="UniProtKB-SubCell"/>
</dbReference>